<dbReference type="AlphaFoldDB" id="A0A8C4LLA5"/>
<organism evidence="11 12">
    <name type="scientific">Equus asinus</name>
    <name type="common">Donkey</name>
    <name type="synonym">Equus africanus asinus</name>
    <dbReference type="NCBI Taxonomy" id="9793"/>
    <lineage>
        <taxon>Eukaryota</taxon>
        <taxon>Metazoa</taxon>
        <taxon>Chordata</taxon>
        <taxon>Craniata</taxon>
        <taxon>Vertebrata</taxon>
        <taxon>Euteleostomi</taxon>
        <taxon>Mammalia</taxon>
        <taxon>Eutheria</taxon>
        <taxon>Laurasiatheria</taxon>
        <taxon>Perissodactyla</taxon>
        <taxon>Equidae</taxon>
        <taxon>Equus</taxon>
    </lineage>
</organism>
<evidence type="ECO:0000259" key="10">
    <source>
        <dbReference type="PROSITE" id="PS51719"/>
    </source>
</evidence>
<dbReference type="FunFam" id="3.40.50.300:FF:000036">
    <property type="entry name" value="septin-6 isoform X2"/>
    <property type="match status" value="1"/>
</dbReference>
<dbReference type="GeneTree" id="ENSGT00940000161752"/>
<evidence type="ECO:0000256" key="3">
    <source>
        <dbReference type="ARBA" id="ARBA00022741"/>
    </source>
</evidence>
<reference evidence="11" key="2">
    <citation type="submission" date="2025-08" db="UniProtKB">
        <authorList>
            <consortium name="Ensembl"/>
        </authorList>
    </citation>
    <scope>IDENTIFICATION</scope>
</reference>
<evidence type="ECO:0000256" key="7">
    <source>
        <dbReference type="PIRNR" id="PIRNR006698"/>
    </source>
</evidence>
<keyword evidence="9" id="KW-0175">Coiled coil</keyword>
<dbReference type="InterPro" id="IPR027417">
    <property type="entry name" value="P-loop_NTPase"/>
</dbReference>
<evidence type="ECO:0000256" key="1">
    <source>
        <dbReference type="ARBA" id="ARBA00004245"/>
    </source>
</evidence>
<keyword evidence="6" id="KW-0966">Cell projection</keyword>
<evidence type="ECO:0000313" key="11">
    <source>
        <dbReference type="Ensembl" id="ENSEASP00005012725.2"/>
    </source>
</evidence>
<dbReference type="PROSITE" id="PS51719">
    <property type="entry name" value="G_SEPTIN"/>
    <property type="match status" value="1"/>
</dbReference>
<dbReference type="InterPro" id="IPR030379">
    <property type="entry name" value="G_SEPTIN_dom"/>
</dbReference>
<sequence>MAEKPMNMSTQIPDEEDVQKEDNIRSLTMLDHFGFECLPHQLVNKSIQQGFSFNILCVGETGIGKSTLIDTLFNTNLKDKKSSHFYSNVGLKIQTYKLQENNVQLKLTVVNTVGYGDQINKEASYQPIVDYIDAQFEAYLQEELKIKRSFIDYHDSRIHVCLYFISPTGHSLKSLDLLTLKNIDSKVNIIPLIAKADTLSKSDLQKFKFKIMNELVSHGIQIYQFPTDDQSTAQVNSSMNGHLPLAVVGSTDEVKVGKRVVRGRQYPWGVLQVENENHCDFVKLRDILLSRNMEDLKQQTHTWHYENYRCCKLQEMGFSDVGPNNQPVSFQEIYEAKRQEFSDQCQREEEALKLKFMKLVKEKEATFKEAEKELQDKFEHLKRVQQEKTMQLEEERRQLEEEIIDFYKMKAASETLKTQVCTNIKKDKDHKK</sequence>
<comment type="function">
    <text evidence="7">Filament-forming cytoskeletal GTPase.</text>
</comment>
<protein>
    <recommendedName>
        <fullName evidence="7">Septin</fullName>
    </recommendedName>
</protein>
<dbReference type="Gene3D" id="3.40.50.300">
    <property type="entry name" value="P-loop containing nucleotide triphosphate hydrolases"/>
    <property type="match status" value="1"/>
</dbReference>
<feature type="coiled-coil region" evidence="9">
    <location>
        <begin position="331"/>
        <end position="409"/>
    </location>
</feature>
<dbReference type="SUPFAM" id="SSF52540">
    <property type="entry name" value="P-loop containing nucleoside triphosphate hydrolases"/>
    <property type="match status" value="1"/>
</dbReference>
<evidence type="ECO:0000256" key="2">
    <source>
        <dbReference type="ARBA" id="ARBA00004316"/>
    </source>
</evidence>
<proteinExistence type="inferred from homology"/>
<dbReference type="InterPro" id="IPR016491">
    <property type="entry name" value="Septin"/>
</dbReference>
<evidence type="ECO:0000256" key="6">
    <source>
        <dbReference type="ARBA" id="ARBA00023273"/>
    </source>
</evidence>
<evidence type="ECO:0000256" key="4">
    <source>
        <dbReference type="ARBA" id="ARBA00023134"/>
    </source>
</evidence>
<dbReference type="PIRSF" id="PIRSF006698">
    <property type="entry name" value="Septin"/>
    <property type="match status" value="1"/>
</dbReference>
<keyword evidence="4 8" id="KW-0342">GTP-binding</keyword>
<dbReference type="CDD" id="cd01850">
    <property type="entry name" value="CDC_Septin"/>
    <property type="match status" value="1"/>
</dbReference>
<evidence type="ECO:0000256" key="9">
    <source>
        <dbReference type="SAM" id="Coils"/>
    </source>
</evidence>
<evidence type="ECO:0000256" key="5">
    <source>
        <dbReference type="ARBA" id="ARBA00023212"/>
    </source>
</evidence>
<keyword evidence="5 7" id="KW-0206">Cytoskeleton</keyword>
<keyword evidence="12" id="KW-1185">Reference proteome</keyword>
<dbReference type="GO" id="GO:0005856">
    <property type="term" value="C:cytoskeleton"/>
    <property type="evidence" value="ECO:0007669"/>
    <property type="project" value="UniProtKB-SubCell"/>
</dbReference>
<reference evidence="11" key="3">
    <citation type="submission" date="2025-09" db="UniProtKB">
        <authorList>
            <consortium name="Ensembl"/>
        </authorList>
    </citation>
    <scope>IDENTIFICATION</scope>
</reference>
<dbReference type="Pfam" id="PF00735">
    <property type="entry name" value="Septin"/>
    <property type="match status" value="1"/>
</dbReference>
<comment type="subcellular location">
    <subcellularLocation>
        <location evidence="2">Cell projection</location>
    </subcellularLocation>
    <subcellularLocation>
        <location evidence="1">Cytoplasm</location>
        <location evidence="1">Cytoskeleton</location>
    </subcellularLocation>
</comment>
<keyword evidence="5 7" id="KW-0963">Cytoplasm</keyword>
<evidence type="ECO:0000313" key="12">
    <source>
        <dbReference type="Proteomes" id="UP000694387"/>
    </source>
</evidence>
<dbReference type="GO" id="GO:0042995">
    <property type="term" value="C:cell projection"/>
    <property type="evidence" value="ECO:0007669"/>
    <property type="project" value="UniProtKB-SubCell"/>
</dbReference>
<dbReference type="Ensembl" id="ENSEAST00005013831.2">
    <property type="protein sequence ID" value="ENSEASP00005012725.2"/>
    <property type="gene ID" value="ENSEASG00005008892.2"/>
</dbReference>
<comment type="similarity">
    <text evidence="7 8">Belongs to the TRAFAC class TrmE-Era-EngA-EngB-Septin-like GTPase superfamily. Septin GTPase family.</text>
</comment>
<gene>
    <name evidence="11" type="primary">SEPTIN14</name>
</gene>
<accession>A0A8C4LLA5</accession>
<comment type="subunit">
    <text evidence="7">Septins polymerize into heterooligomeric protein complexes that form filaments.</text>
</comment>
<feature type="domain" description="Septin-type G" evidence="10">
    <location>
        <begin position="49"/>
        <end position="315"/>
    </location>
</feature>
<keyword evidence="3 8" id="KW-0547">Nucleotide-binding</keyword>
<evidence type="ECO:0000256" key="8">
    <source>
        <dbReference type="RuleBase" id="RU004560"/>
    </source>
</evidence>
<name>A0A8C4LLA5_EQUAS</name>
<dbReference type="GO" id="GO:0005525">
    <property type="term" value="F:GTP binding"/>
    <property type="evidence" value="ECO:0007669"/>
    <property type="project" value="UniProtKB-UniRule"/>
</dbReference>
<dbReference type="PANTHER" id="PTHR18884">
    <property type="entry name" value="SEPTIN"/>
    <property type="match status" value="1"/>
</dbReference>
<reference evidence="11 12" key="1">
    <citation type="journal article" date="2020" name="Nat. Commun.">
        <title>Donkey genomes provide new insights into domestication and selection for coat color.</title>
        <authorList>
            <person name="Wang"/>
            <person name="C."/>
            <person name="Li"/>
            <person name="H."/>
            <person name="Guo"/>
            <person name="Y."/>
            <person name="Huang"/>
            <person name="J."/>
            <person name="Sun"/>
            <person name="Y."/>
            <person name="Min"/>
            <person name="J."/>
            <person name="Wang"/>
            <person name="J."/>
            <person name="Fang"/>
            <person name="X."/>
            <person name="Zhao"/>
            <person name="Z."/>
            <person name="Wang"/>
            <person name="S."/>
            <person name="Zhang"/>
            <person name="Y."/>
            <person name="Liu"/>
            <person name="Q."/>
            <person name="Jiang"/>
            <person name="Q."/>
            <person name="Wang"/>
            <person name="X."/>
            <person name="Guo"/>
            <person name="Y."/>
            <person name="Yang"/>
            <person name="C."/>
            <person name="Wang"/>
            <person name="Y."/>
            <person name="Tian"/>
            <person name="F."/>
            <person name="Zhuang"/>
            <person name="G."/>
            <person name="Fan"/>
            <person name="Y."/>
            <person name="Gao"/>
            <person name="Q."/>
            <person name="Li"/>
            <person name="Y."/>
            <person name="Ju"/>
            <person name="Z."/>
            <person name="Li"/>
            <person name="J."/>
            <person name="Li"/>
            <person name="R."/>
            <person name="Hou"/>
            <person name="M."/>
            <person name="Yang"/>
            <person name="G."/>
            <person name="Liu"/>
            <person name="G."/>
            <person name="Liu"/>
            <person name="W."/>
            <person name="Guo"/>
            <person name="J."/>
            <person name="Pan"/>
            <person name="S."/>
            <person name="Fan"/>
            <person name="G."/>
            <person name="Zhang"/>
            <person name="W."/>
            <person name="Zhang"/>
            <person name="R."/>
            <person name="Yu"/>
            <person name="J."/>
            <person name="Zhang"/>
            <person name="X."/>
            <person name="Yin"/>
            <person name="Q."/>
            <person name="Ji"/>
            <person name="C."/>
            <person name="Jin"/>
            <person name="Y."/>
            <person name="Yue"/>
            <person name="G."/>
            <person name="Liu"/>
            <person name="M."/>
            <person name="Xu"/>
            <person name="J."/>
            <person name="Liu"/>
            <person name="S."/>
            <person name="Jordana"/>
            <person name="J."/>
            <person name="Noce"/>
            <person name="A."/>
            <person name="Amills"/>
            <person name="M."/>
            <person name="Wu"/>
            <person name="D.D."/>
            <person name="Li"/>
            <person name="S."/>
            <person name="Zhou"/>
            <person name="X. and Zhong"/>
            <person name="J."/>
        </authorList>
    </citation>
    <scope>NUCLEOTIDE SEQUENCE [LARGE SCALE GENOMIC DNA]</scope>
</reference>
<dbReference type="Proteomes" id="UP000694387">
    <property type="component" value="Chromosome 14"/>
</dbReference>